<dbReference type="Pfam" id="PF01547">
    <property type="entry name" value="SBP_bac_1"/>
    <property type="match status" value="1"/>
</dbReference>
<keyword evidence="1" id="KW-0732">Signal</keyword>
<feature type="signal peptide" evidence="1">
    <location>
        <begin position="1"/>
        <end position="24"/>
    </location>
</feature>
<evidence type="ECO:0000313" key="2">
    <source>
        <dbReference type="EMBL" id="AUZ88205.1"/>
    </source>
</evidence>
<feature type="chain" id="PRO_5038617960" description="Extracellular solute-binding protein" evidence="1">
    <location>
        <begin position="25"/>
        <end position="430"/>
    </location>
</feature>
<dbReference type="InterPro" id="IPR006059">
    <property type="entry name" value="SBP"/>
</dbReference>
<dbReference type="EMBL" id="CP024915">
    <property type="protein sequence ID" value="AUZ88205.1"/>
    <property type="molecule type" value="Genomic_DNA"/>
</dbReference>
<dbReference type="Gene3D" id="3.40.190.10">
    <property type="entry name" value="Periplasmic binding protein-like II"/>
    <property type="match status" value="2"/>
</dbReference>
<dbReference type="InterPro" id="IPR050490">
    <property type="entry name" value="Bact_solute-bd_prot1"/>
</dbReference>
<evidence type="ECO:0000256" key="1">
    <source>
        <dbReference type="SAM" id="SignalP"/>
    </source>
</evidence>
<reference evidence="2 3" key="1">
    <citation type="submission" date="2017-11" db="EMBL/GenBank/DDBJ databases">
        <title>Draft genome of Arthrobacter agilis strain UMCV2, a plant growth-promoting rhizobacterium and biocontrol capacity of phytopathogenic fungi.</title>
        <authorList>
            <person name="Martinez-Camara R."/>
            <person name="Santoyo G."/>
            <person name="Moreno-Hagelsieb G."/>
            <person name="Valencia-Cantero E."/>
        </authorList>
    </citation>
    <scope>NUCLEOTIDE SEQUENCE [LARGE SCALE GENOMIC DNA]</scope>
    <source>
        <strain evidence="2 3">UMCV2</strain>
    </source>
</reference>
<dbReference type="Proteomes" id="UP000239187">
    <property type="component" value="Chromosome"/>
</dbReference>
<name>A0A2L0UG26_9MICC</name>
<dbReference type="PANTHER" id="PTHR43649">
    <property type="entry name" value="ARABINOSE-BINDING PROTEIN-RELATED"/>
    <property type="match status" value="1"/>
</dbReference>
<sequence>MFRTFSRRTLTGVAALAATGLALTGCGGGGGEPAALNTEEEITLNYTFWGNDDRAARYDKAIAAFEEKFPNITINDTFTDYPSYWEKRQTEAAGGGLPDVMQFDYTYLRQYGDNGLLLNLEDYFGNGITTDAIDESLLSTGKLEDGTFAIPTGYSAWSVFQNPALLADAGVEPYEGGTSWDDYNTYMASVTDATGGTVYGGTDTTQRIQDLELKLRQQGRELFTEDGELNFTQEELVEHWTEGQENRDKVTVPQSKLEEINPVSGFGGNLTTSEMSWSNFLGGYLGDSGAEEITIVAPPTDSPDEKDLYRKVGLMQAASSSTEHPEAAAAFVDFLINSPEVGEIFGATLGIPASETQLEGANLEGPDKAVKDYLDSIEGRMGDAPAAPVAGFGAIEQTFWDLGKSIGLGAVTPEDAAKQFFDEASVTLGS</sequence>
<organism evidence="2 3">
    <name type="scientific">Arthrobacter agilis</name>
    <dbReference type="NCBI Taxonomy" id="37921"/>
    <lineage>
        <taxon>Bacteria</taxon>
        <taxon>Bacillati</taxon>
        <taxon>Actinomycetota</taxon>
        <taxon>Actinomycetes</taxon>
        <taxon>Micrococcales</taxon>
        <taxon>Micrococcaceae</taxon>
        <taxon>Arthrobacter</taxon>
    </lineage>
</organism>
<evidence type="ECO:0008006" key="4">
    <source>
        <dbReference type="Google" id="ProtNLM"/>
    </source>
</evidence>
<gene>
    <name evidence="2" type="ORF">CVO76_11565</name>
</gene>
<dbReference type="AlphaFoldDB" id="A0A2L0UG26"/>
<dbReference type="PROSITE" id="PS51257">
    <property type="entry name" value="PROKAR_LIPOPROTEIN"/>
    <property type="match status" value="1"/>
</dbReference>
<accession>A0A2L0UG26</accession>
<proteinExistence type="predicted"/>
<dbReference type="RefSeq" id="WP_133082483.1">
    <property type="nucleotide sequence ID" value="NZ_CP024915.1"/>
</dbReference>
<dbReference type="PANTHER" id="PTHR43649:SF30">
    <property type="entry name" value="ABC TRANSPORTER SUBSTRATE-BINDING PROTEIN"/>
    <property type="match status" value="1"/>
</dbReference>
<dbReference type="SUPFAM" id="SSF53850">
    <property type="entry name" value="Periplasmic binding protein-like II"/>
    <property type="match status" value="1"/>
</dbReference>
<evidence type="ECO:0000313" key="3">
    <source>
        <dbReference type="Proteomes" id="UP000239187"/>
    </source>
</evidence>
<protein>
    <recommendedName>
        <fullName evidence="4">Extracellular solute-binding protein</fullName>
    </recommendedName>
</protein>